<dbReference type="Proteomes" id="UP000188298">
    <property type="component" value="Chromosome"/>
</dbReference>
<gene>
    <name evidence="1" type="ORF">XJ32_08705</name>
</gene>
<sequence length="139" mass="16000">MQDKVDSKKHTQESIIKKDGFDFAFNTGKCSECGGKCCYGESGYIFASIAEIERISAFLNIPFEDFCLRYIKKVGTRFSLIEKKCDDVEKGISCVFFDEKSLKCSIYEVRPKQCQTFPFWSMYKEDKNELVSRCIGVII</sequence>
<evidence type="ECO:0008006" key="3">
    <source>
        <dbReference type="Google" id="ProtNLM"/>
    </source>
</evidence>
<evidence type="ECO:0000313" key="1">
    <source>
        <dbReference type="EMBL" id="AQQ60157.1"/>
    </source>
</evidence>
<protein>
    <recommendedName>
        <fullName evidence="3">YkgJ family cysteine cluster protein</fullName>
    </recommendedName>
</protein>
<dbReference type="AlphaFoldDB" id="A0A1Q2LJH4"/>
<reference evidence="1 2" key="1">
    <citation type="submission" date="2017-02" db="EMBL/GenBank/DDBJ databases">
        <title>Whole genome sequencing of Helicobacter bilis strain AAQJH.</title>
        <authorList>
            <person name="Conlan S."/>
            <person name="Thomas P.J."/>
            <person name="Mullikin J."/>
            <person name="Palmore T.N."/>
            <person name="Frank K.M."/>
            <person name="Segre J.A."/>
        </authorList>
    </citation>
    <scope>NUCLEOTIDE SEQUENCE [LARGE SCALE GENOMIC DNA]</scope>
    <source>
        <strain evidence="1 2">AAQJH</strain>
    </source>
</reference>
<dbReference type="KEGG" id="hbl:XJ32_08705"/>
<accession>A0A1Q2LJH4</accession>
<evidence type="ECO:0000313" key="2">
    <source>
        <dbReference type="Proteomes" id="UP000188298"/>
    </source>
</evidence>
<dbReference type="PANTHER" id="PTHR35866">
    <property type="entry name" value="PUTATIVE-RELATED"/>
    <property type="match status" value="1"/>
</dbReference>
<name>A0A1Q2LJH4_9HELI</name>
<dbReference type="Pfam" id="PF03692">
    <property type="entry name" value="CxxCxxCC"/>
    <property type="match status" value="1"/>
</dbReference>
<dbReference type="EMBL" id="CP019645">
    <property type="protein sequence ID" value="AQQ60157.1"/>
    <property type="molecule type" value="Genomic_DNA"/>
</dbReference>
<dbReference type="PANTHER" id="PTHR35866:SF1">
    <property type="entry name" value="YKGJ FAMILY CYSTEINE CLUSTER PROTEIN"/>
    <property type="match status" value="1"/>
</dbReference>
<organism evidence="1 2">
    <name type="scientific">Helicobacter bilis</name>
    <dbReference type="NCBI Taxonomy" id="37372"/>
    <lineage>
        <taxon>Bacteria</taxon>
        <taxon>Pseudomonadati</taxon>
        <taxon>Campylobacterota</taxon>
        <taxon>Epsilonproteobacteria</taxon>
        <taxon>Campylobacterales</taxon>
        <taxon>Helicobacteraceae</taxon>
        <taxon>Helicobacter</taxon>
    </lineage>
</organism>
<dbReference type="RefSeq" id="WP_005218166.1">
    <property type="nucleotide sequence ID" value="NZ_CABKOK010000009.1"/>
</dbReference>
<dbReference type="InterPro" id="IPR005358">
    <property type="entry name" value="Puta_zinc/iron-chelating_dom"/>
</dbReference>
<proteinExistence type="predicted"/>